<dbReference type="Gene3D" id="2.60.40.2360">
    <property type="entry name" value="Intracellular proteinase inhibitor BsuPI"/>
    <property type="match status" value="1"/>
</dbReference>
<dbReference type="Pfam" id="PF12690">
    <property type="entry name" value="BsuPI"/>
    <property type="match status" value="1"/>
</dbReference>
<dbReference type="AlphaFoldDB" id="A0AAP2Z8N5"/>
<organism evidence="2 3">
    <name type="scientific">Natronosalvus hydrolyticus</name>
    <dbReference type="NCBI Taxonomy" id="2979988"/>
    <lineage>
        <taxon>Archaea</taxon>
        <taxon>Methanobacteriati</taxon>
        <taxon>Methanobacteriota</taxon>
        <taxon>Stenosarchaea group</taxon>
        <taxon>Halobacteria</taxon>
        <taxon>Halobacteriales</taxon>
        <taxon>Natrialbaceae</taxon>
        <taxon>Natronosalvus</taxon>
    </lineage>
</organism>
<dbReference type="InterPro" id="IPR020481">
    <property type="entry name" value="Intracell_prot_inh_BsuPI"/>
</dbReference>
<comment type="caution">
    <text evidence="2">The sequence shown here is derived from an EMBL/GenBank/DDBJ whole genome shotgun (WGS) entry which is preliminary data.</text>
</comment>
<gene>
    <name evidence="2" type="ORF">OB919_12330</name>
</gene>
<evidence type="ECO:0000313" key="3">
    <source>
        <dbReference type="Proteomes" id="UP001321047"/>
    </source>
</evidence>
<dbReference type="Proteomes" id="UP001321047">
    <property type="component" value="Unassembled WGS sequence"/>
</dbReference>
<sequence>MTLEGTLDVTVSDGTPSFALTVENAGTEPVTFQFMTGCSADFAVEADGTEVWRLTENRMFTQVISSETLEPGQQRTYEATGDSLDPGQYTAVGELAAKNHDCTARTDFSV</sequence>
<protein>
    <recommendedName>
        <fullName evidence="1">Intracellular proteinase inhibitor BsuPI domain-containing protein</fullName>
    </recommendedName>
</protein>
<dbReference type="InterPro" id="IPR038144">
    <property type="entry name" value="IPI"/>
</dbReference>
<keyword evidence="3" id="KW-1185">Reference proteome</keyword>
<accession>A0AAP2Z8N5</accession>
<evidence type="ECO:0000259" key="1">
    <source>
        <dbReference type="Pfam" id="PF12690"/>
    </source>
</evidence>
<proteinExistence type="predicted"/>
<name>A0AAP2Z8N5_9EURY</name>
<dbReference type="EMBL" id="JAOPJZ010000009">
    <property type="protein sequence ID" value="MCU4752752.1"/>
    <property type="molecule type" value="Genomic_DNA"/>
</dbReference>
<dbReference type="RefSeq" id="WP_342809081.1">
    <property type="nucleotide sequence ID" value="NZ_JAOPJZ010000009.1"/>
</dbReference>
<reference evidence="2 3" key="1">
    <citation type="submission" date="2022-09" db="EMBL/GenBank/DDBJ databases">
        <title>Enrichment on poylsaccharides allowed isolation of novel metabolic and taxonomic groups of Haloarchaea.</title>
        <authorList>
            <person name="Sorokin D.Y."/>
            <person name="Elcheninov A.G."/>
            <person name="Khizhniak T.V."/>
            <person name="Kolganova T.V."/>
            <person name="Kublanov I.V."/>
        </authorList>
    </citation>
    <scope>NUCLEOTIDE SEQUENCE [LARGE SCALE GENOMIC DNA]</scope>
    <source>
        <strain evidence="2 3">AArc-curdl1</strain>
    </source>
</reference>
<evidence type="ECO:0000313" key="2">
    <source>
        <dbReference type="EMBL" id="MCU4752752.1"/>
    </source>
</evidence>
<feature type="domain" description="Intracellular proteinase inhibitor BsuPI" evidence="1">
    <location>
        <begin position="3"/>
        <end position="99"/>
    </location>
</feature>